<keyword evidence="1" id="KW-1133">Transmembrane helix</keyword>
<dbReference type="Proteomes" id="UP000390335">
    <property type="component" value="Unassembled WGS sequence"/>
</dbReference>
<dbReference type="EMBL" id="BLAJ01000001">
    <property type="protein sequence ID" value="GES47445.1"/>
    <property type="molecule type" value="Genomic_DNA"/>
</dbReference>
<organism evidence="2 3">
    <name type="scientific">Rhizobium dioscoreae</name>
    <dbReference type="NCBI Taxonomy" id="2653122"/>
    <lineage>
        <taxon>Bacteria</taxon>
        <taxon>Pseudomonadati</taxon>
        <taxon>Pseudomonadota</taxon>
        <taxon>Alphaproteobacteria</taxon>
        <taxon>Hyphomicrobiales</taxon>
        <taxon>Rhizobiaceae</taxon>
        <taxon>Rhizobium/Agrobacterium group</taxon>
        <taxon>Rhizobium</taxon>
    </lineage>
</organism>
<evidence type="ECO:0000256" key="1">
    <source>
        <dbReference type="SAM" id="Phobius"/>
    </source>
</evidence>
<accession>A0ABQ0YW00</accession>
<evidence type="ECO:0000313" key="3">
    <source>
        <dbReference type="Proteomes" id="UP000390335"/>
    </source>
</evidence>
<keyword evidence="1" id="KW-0472">Membrane</keyword>
<sequence>MEPKATKSNIKKMIFMNIFALLVAEYFAIVSYSLISFASNFNSIAEGISVPLALVIISFAVVPMALLITWKAALVAIGVGELLGRPSYYYPIAGAIAGYWIAHSWGFQSSSNRFDVIMLTISGGIAGYAFWYMAVRSLDFDLQASPSPRVDDNV</sequence>
<dbReference type="RefSeq" id="WP_152092495.1">
    <property type="nucleotide sequence ID" value="NZ_BLAI01000006.1"/>
</dbReference>
<keyword evidence="1" id="KW-0812">Transmembrane</keyword>
<name>A0ABQ0YW00_9HYPH</name>
<reference evidence="2 3" key="1">
    <citation type="journal article" date="2020" name="Genome Biol. Evol.">
        <title>Rhizobium dioscoreae sp. nov., a plant growth-promoting bacterium isolated from yam (Dioscorea species).</title>
        <authorList>
            <person name="Ouyabe M."/>
            <person name="Tanaka N."/>
            <person name="Shiwa Y."/>
            <person name="Fujita N."/>
            <person name="Kikuno H."/>
            <person name="Babil P."/>
            <person name="Shiwachi H."/>
        </authorList>
    </citation>
    <scope>NUCLEOTIDE SEQUENCE [LARGE SCALE GENOMIC DNA]</scope>
    <source>
        <strain evidence="2 3">S-93</strain>
    </source>
</reference>
<feature type="transmembrane region" description="Helical" evidence="1">
    <location>
        <begin position="47"/>
        <end position="68"/>
    </location>
</feature>
<comment type="caution">
    <text evidence="2">The sequence shown here is derived from an EMBL/GenBank/DDBJ whole genome shotgun (WGS) entry which is preliminary data.</text>
</comment>
<evidence type="ECO:0000313" key="2">
    <source>
        <dbReference type="EMBL" id="GES47445.1"/>
    </source>
</evidence>
<keyword evidence="3" id="KW-1185">Reference proteome</keyword>
<protein>
    <submittedName>
        <fullName evidence="2">Uncharacterized protein</fullName>
    </submittedName>
</protein>
<feature type="transmembrane region" description="Helical" evidence="1">
    <location>
        <begin position="88"/>
        <end position="107"/>
    </location>
</feature>
<feature type="transmembrane region" description="Helical" evidence="1">
    <location>
        <begin position="114"/>
        <end position="134"/>
    </location>
</feature>
<proteinExistence type="predicted"/>
<feature type="transmembrane region" description="Helical" evidence="1">
    <location>
        <begin position="14"/>
        <end position="35"/>
    </location>
</feature>
<gene>
    <name evidence="2" type="ORF">RsS93_00590</name>
</gene>